<sequence>MSNNLVAKHDFNVGGAHKSGKDYTRLTTKQLLEMADEFDGFISPSNEENWGVDQDWITPPKPKKGLNNTRDC</sequence>
<keyword evidence="3" id="KW-1185">Reference proteome</keyword>
<name>A0A2D2W6X9_9CAUD</name>
<accession>A0A2D2W6X9</accession>
<proteinExistence type="predicted"/>
<dbReference type="EMBL" id="MF979564">
    <property type="protein sequence ID" value="ATS94052.1"/>
    <property type="molecule type" value="Genomic_DNA"/>
</dbReference>
<evidence type="ECO:0000256" key="1">
    <source>
        <dbReference type="SAM" id="MobiDB-lite"/>
    </source>
</evidence>
<gene>
    <name evidence="2" type="ORF">P13BB106kb_p068</name>
</gene>
<feature type="region of interest" description="Disordered" evidence="1">
    <location>
        <begin position="43"/>
        <end position="72"/>
    </location>
</feature>
<reference evidence="2 3" key="1">
    <citation type="submission" date="2017-09" db="EMBL/GenBank/DDBJ databases">
        <title>Complete genome sequence of bacteriophage (DU_PP_V) infecting Pectobacterium spp.</title>
        <authorList>
            <person name="Park T.-H."/>
        </authorList>
    </citation>
    <scope>NUCLEOTIDE SEQUENCE [LARGE SCALE GENOMIC DNA]</scope>
</reference>
<dbReference type="Proteomes" id="UP000240663">
    <property type="component" value="Segment"/>
</dbReference>
<evidence type="ECO:0000313" key="2">
    <source>
        <dbReference type="EMBL" id="ATS94052.1"/>
    </source>
</evidence>
<evidence type="ECO:0000313" key="3">
    <source>
        <dbReference type="Proteomes" id="UP000240663"/>
    </source>
</evidence>
<organism evidence="2 3">
    <name type="scientific">Pectobacterium phage DU_PP_V</name>
    <dbReference type="NCBI Taxonomy" id="2041492"/>
    <lineage>
        <taxon>Viruses</taxon>
        <taxon>Duplodnaviria</taxon>
        <taxon>Heunggongvirae</taxon>
        <taxon>Uroviricota</taxon>
        <taxon>Caudoviricetes</taxon>
        <taxon>Demerecviridae</taxon>
        <taxon>Mccorquodalevirinae</taxon>
        <taxon>Hongcheonvirus</taxon>
        <taxon>Hongcheonvirus DUPPV</taxon>
    </lineage>
</organism>
<protein>
    <submittedName>
        <fullName evidence="2">Uncharacterized protein</fullName>
    </submittedName>
</protein>